<dbReference type="AlphaFoldDB" id="A0A2M8W6Z1"/>
<comment type="caution">
    <text evidence="3">The sequence shown here is derived from an EMBL/GenBank/DDBJ whole genome shotgun (WGS) entry which is preliminary data.</text>
</comment>
<sequence length="295" mass="29898">MPADLPVSPARPTPAPTAAPAPTPAPGAAVVLDGAANARDLGGWPVTTPQGGGGTVRYGVVLRSAGLDGLTADGGAALAACGVRAVVDLRTAGEVRARPDALPPGVRHVAADVLADSPQAAAANVAQFFDDPGAFAAMLAGTGVATAFAETYRDIVRLPSARASYAALFGALAAGEGPVLFHCTTGKDRTGWGAAALLLLLGVSPEDVEADYLLTNERLLPALQPMFDAFAAKGGDPDLLTPVLGVRVEYLRAALDEMTTRFGDVEGYFTDGLGLGPGVQDALRRRLVEPAPQGV</sequence>
<dbReference type="Proteomes" id="UP000231586">
    <property type="component" value="Unassembled WGS sequence"/>
</dbReference>
<dbReference type="EMBL" id="PGTZ01000010">
    <property type="protein sequence ID" value="PJI86662.1"/>
    <property type="molecule type" value="Genomic_DNA"/>
</dbReference>
<dbReference type="PANTHER" id="PTHR31126:SF1">
    <property type="entry name" value="TYROSINE SPECIFIC PROTEIN PHOSPHATASES DOMAIN-CONTAINING PROTEIN"/>
    <property type="match status" value="1"/>
</dbReference>
<dbReference type="PANTHER" id="PTHR31126">
    <property type="entry name" value="TYROSINE-PROTEIN PHOSPHATASE"/>
    <property type="match status" value="1"/>
</dbReference>
<organism evidence="3 4">
    <name type="scientific">Luteimicrobium subarcticum</name>
    <dbReference type="NCBI Taxonomy" id="620910"/>
    <lineage>
        <taxon>Bacteria</taxon>
        <taxon>Bacillati</taxon>
        <taxon>Actinomycetota</taxon>
        <taxon>Actinomycetes</taxon>
        <taxon>Micrococcales</taxon>
        <taxon>Luteimicrobium</taxon>
    </lineage>
</organism>
<dbReference type="InterPro" id="IPR029021">
    <property type="entry name" value="Prot-tyrosine_phosphatase-like"/>
</dbReference>
<dbReference type="InterPro" id="IPR026893">
    <property type="entry name" value="Tyr/Ser_Pase_IphP-type"/>
</dbReference>
<dbReference type="Pfam" id="PF13350">
    <property type="entry name" value="Y_phosphatase3"/>
    <property type="match status" value="1"/>
</dbReference>
<feature type="compositionally biased region" description="Pro residues" evidence="2">
    <location>
        <begin position="9"/>
        <end position="25"/>
    </location>
</feature>
<dbReference type="SUPFAM" id="SSF52799">
    <property type="entry name" value="(Phosphotyrosine protein) phosphatases II"/>
    <property type="match status" value="1"/>
</dbReference>
<dbReference type="InterPro" id="IPR016130">
    <property type="entry name" value="Tyr_Pase_AS"/>
</dbReference>
<evidence type="ECO:0000313" key="4">
    <source>
        <dbReference type="Proteomes" id="UP000231586"/>
    </source>
</evidence>
<reference evidence="3 4" key="1">
    <citation type="submission" date="2017-11" db="EMBL/GenBank/DDBJ databases">
        <title>Genomic Encyclopedia of Archaeal and Bacterial Type Strains, Phase II (KMG-II): From Individual Species to Whole Genera.</title>
        <authorList>
            <person name="Goeker M."/>
        </authorList>
    </citation>
    <scope>NUCLEOTIDE SEQUENCE [LARGE SCALE GENOMIC DNA]</scope>
    <source>
        <strain evidence="3 4">DSM 22413</strain>
    </source>
</reference>
<dbReference type="Gene3D" id="3.90.190.10">
    <property type="entry name" value="Protein tyrosine phosphatase superfamily"/>
    <property type="match status" value="1"/>
</dbReference>
<dbReference type="RefSeq" id="WP_211289450.1">
    <property type="nucleotide sequence ID" value="NZ_PGTZ01000010.1"/>
</dbReference>
<dbReference type="PROSITE" id="PS00383">
    <property type="entry name" value="TYR_PHOSPHATASE_1"/>
    <property type="match status" value="1"/>
</dbReference>
<dbReference type="GO" id="GO:0004721">
    <property type="term" value="F:phosphoprotein phosphatase activity"/>
    <property type="evidence" value="ECO:0007669"/>
    <property type="project" value="InterPro"/>
</dbReference>
<comment type="similarity">
    <text evidence="1">Belongs to the protein-tyrosine phosphatase family.</text>
</comment>
<evidence type="ECO:0000256" key="1">
    <source>
        <dbReference type="ARBA" id="ARBA00009580"/>
    </source>
</evidence>
<protein>
    <submittedName>
        <fullName evidence="3">Protein-tyrosine phosphatase</fullName>
    </submittedName>
</protein>
<proteinExistence type="inferred from homology"/>
<feature type="region of interest" description="Disordered" evidence="2">
    <location>
        <begin position="1"/>
        <end position="26"/>
    </location>
</feature>
<name>A0A2M8W6Z1_9MICO</name>
<evidence type="ECO:0000256" key="2">
    <source>
        <dbReference type="SAM" id="MobiDB-lite"/>
    </source>
</evidence>
<evidence type="ECO:0000313" key="3">
    <source>
        <dbReference type="EMBL" id="PJI86662.1"/>
    </source>
</evidence>
<accession>A0A2M8W6Z1</accession>
<keyword evidence="4" id="KW-1185">Reference proteome</keyword>
<gene>
    <name evidence="3" type="ORF">CLV34_2582</name>
</gene>